<dbReference type="SFLD" id="SFLDG01129">
    <property type="entry name" value="C1.5:_HAD__Beta-PGM__Phosphata"/>
    <property type="match status" value="1"/>
</dbReference>
<dbReference type="SFLD" id="SFLDS00003">
    <property type="entry name" value="Haloacid_Dehalogenase"/>
    <property type="match status" value="1"/>
</dbReference>
<name>A0A7X2NSI2_9FIRM</name>
<dbReference type="InterPro" id="IPR051400">
    <property type="entry name" value="HAD-like_hydrolase"/>
</dbReference>
<keyword evidence="2 4" id="KW-0378">Hydrolase</keyword>
<comment type="caution">
    <text evidence="4">The sequence shown here is derived from an EMBL/GenBank/DDBJ whole genome shotgun (WGS) entry which is preliminary data.</text>
</comment>
<dbReference type="Gene3D" id="1.10.150.520">
    <property type="match status" value="1"/>
</dbReference>
<accession>A0A7X2NSI2</accession>
<dbReference type="AlphaFoldDB" id="A0A7X2NSI2"/>
<keyword evidence="3" id="KW-0460">Magnesium</keyword>
<keyword evidence="5" id="KW-1185">Reference proteome</keyword>
<dbReference type="PRINTS" id="PR00413">
    <property type="entry name" value="HADHALOGNASE"/>
</dbReference>
<dbReference type="Proteomes" id="UP000461880">
    <property type="component" value="Unassembled WGS sequence"/>
</dbReference>
<dbReference type="InterPro" id="IPR023214">
    <property type="entry name" value="HAD_sf"/>
</dbReference>
<dbReference type="RefSeq" id="WP_105302357.1">
    <property type="nucleotide sequence ID" value="NZ_JAQXPC010000075.1"/>
</dbReference>
<dbReference type="SUPFAM" id="SSF56784">
    <property type="entry name" value="HAD-like"/>
    <property type="match status" value="1"/>
</dbReference>
<reference evidence="4 5" key="1">
    <citation type="submission" date="2019-08" db="EMBL/GenBank/DDBJ databases">
        <title>In-depth cultivation of the pig gut microbiome towards novel bacterial diversity and tailored functional studies.</title>
        <authorList>
            <person name="Wylensek D."/>
            <person name="Hitch T.C.A."/>
            <person name="Clavel T."/>
        </authorList>
    </citation>
    <scope>NUCLEOTIDE SEQUENCE [LARGE SCALE GENOMIC DNA]</scope>
    <source>
        <strain evidence="4 5">Oil+RF-744-GAM-WT-6</strain>
    </source>
</reference>
<evidence type="ECO:0000256" key="1">
    <source>
        <dbReference type="ARBA" id="ARBA00001946"/>
    </source>
</evidence>
<sequence>MIRGILFDFDCTLSNRLESAYYMYRWCLHEIFPDMDVNSIDFEARVQRCMLWDEYGTINKRHVFNKIKEKWAPDLDVESWIPRWYENFHNYQELLPDAEPVLQELLQKYRLGIVSNGDGRLQSRKIDVLDLRKYFEVILISHDFGADKPERSIYDEAAHELHLPNEEIAFVGDTFDTDILGAYKAGMLPVWYNNEHRVVTMWNVLQAHDFNDLRKIFLK</sequence>
<evidence type="ECO:0000313" key="4">
    <source>
        <dbReference type="EMBL" id="MSS58501.1"/>
    </source>
</evidence>
<protein>
    <submittedName>
        <fullName evidence="4">HAD family hydrolase</fullName>
    </submittedName>
</protein>
<dbReference type="NCBIfam" id="TIGR01549">
    <property type="entry name" value="HAD-SF-IA-v1"/>
    <property type="match status" value="1"/>
</dbReference>
<organism evidence="4 5">
    <name type="scientific">Stecheria intestinalis</name>
    <dbReference type="NCBI Taxonomy" id="2606630"/>
    <lineage>
        <taxon>Bacteria</taxon>
        <taxon>Bacillati</taxon>
        <taxon>Bacillota</taxon>
        <taxon>Erysipelotrichia</taxon>
        <taxon>Erysipelotrichales</taxon>
        <taxon>Erysipelotrichaceae</taxon>
        <taxon>Stecheria</taxon>
    </lineage>
</organism>
<dbReference type="NCBIfam" id="TIGR01509">
    <property type="entry name" value="HAD-SF-IA-v3"/>
    <property type="match status" value="1"/>
</dbReference>
<dbReference type="InterPro" id="IPR036412">
    <property type="entry name" value="HAD-like_sf"/>
</dbReference>
<dbReference type="GO" id="GO:0044281">
    <property type="term" value="P:small molecule metabolic process"/>
    <property type="evidence" value="ECO:0007669"/>
    <property type="project" value="UniProtKB-ARBA"/>
</dbReference>
<dbReference type="GO" id="GO:0016787">
    <property type="term" value="F:hydrolase activity"/>
    <property type="evidence" value="ECO:0007669"/>
    <property type="project" value="UniProtKB-KW"/>
</dbReference>
<proteinExistence type="predicted"/>
<evidence type="ECO:0000313" key="5">
    <source>
        <dbReference type="Proteomes" id="UP000461880"/>
    </source>
</evidence>
<dbReference type="PANTHER" id="PTHR46470">
    <property type="entry name" value="N-ACYLNEURAMINATE-9-PHOSPHATASE"/>
    <property type="match status" value="1"/>
</dbReference>
<dbReference type="EMBL" id="VUMN01000012">
    <property type="protein sequence ID" value="MSS58501.1"/>
    <property type="molecule type" value="Genomic_DNA"/>
</dbReference>
<gene>
    <name evidence="4" type="ORF">FYJ51_06240</name>
</gene>
<dbReference type="Pfam" id="PF13419">
    <property type="entry name" value="HAD_2"/>
    <property type="match status" value="1"/>
</dbReference>
<evidence type="ECO:0000256" key="2">
    <source>
        <dbReference type="ARBA" id="ARBA00022801"/>
    </source>
</evidence>
<dbReference type="InterPro" id="IPR041492">
    <property type="entry name" value="HAD_2"/>
</dbReference>
<dbReference type="Gene3D" id="3.40.50.1000">
    <property type="entry name" value="HAD superfamily/HAD-like"/>
    <property type="match status" value="1"/>
</dbReference>
<dbReference type="InterPro" id="IPR006439">
    <property type="entry name" value="HAD-SF_hydro_IA"/>
</dbReference>
<comment type="cofactor">
    <cofactor evidence="1">
        <name>Mg(2+)</name>
        <dbReference type="ChEBI" id="CHEBI:18420"/>
    </cofactor>
</comment>
<evidence type="ECO:0000256" key="3">
    <source>
        <dbReference type="ARBA" id="ARBA00022842"/>
    </source>
</evidence>